<protein>
    <recommendedName>
        <fullName evidence="3">Cytochrome c domain-containing protein</fullName>
    </recommendedName>
</protein>
<keyword evidence="2" id="KW-1185">Reference proteome</keyword>
<organism evidence="1 2">
    <name type="scientific">Candidatus Manganitrophus noduliformans</name>
    <dbReference type="NCBI Taxonomy" id="2606439"/>
    <lineage>
        <taxon>Bacteria</taxon>
        <taxon>Pseudomonadati</taxon>
        <taxon>Nitrospirota</taxon>
        <taxon>Nitrospiria</taxon>
        <taxon>Candidatus Troglogloeales</taxon>
        <taxon>Candidatus Manganitrophaceae</taxon>
        <taxon>Candidatus Manganitrophus</taxon>
    </lineage>
</organism>
<comment type="caution">
    <text evidence="1">The sequence shown here is derived from an EMBL/GenBank/DDBJ whole genome shotgun (WGS) entry which is preliminary data.</text>
</comment>
<evidence type="ECO:0008006" key="3">
    <source>
        <dbReference type="Google" id="ProtNLM"/>
    </source>
</evidence>
<dbReference type="AlphaFoldDB" id="A0A7X6DUT8"/>
<reference evidence="1 2" key="1">
    <citation type="journal article" date="2020" name="Nature">
        <title>Bacterial chemolithoautotrophy via manganese oxidation.</title>
        <authorList>
            <person name="Yu H."/>
            <person name="Leadbetter J.R."/>
        </authorList>
    </citation>
    <scope>NUCLEOTIDE SEQUENCE [LARGE SCALE GENOMIC DNA]</scope>
    <source>
        <strain evidence="1 2">Mn-1</strain>
    </source>
</reference>
<evidence type="ECO:0000313" key="2">
    <source>
        <dbReference type="Proteomes" id="UP000534783"/>
    </source>
</evidence>
<sequence length="433" mass="47829">MRDPVLMKRLRRSVWIAVLAVGLFSAFFPNRADAIPAFARTVNAPCVMCHTGFPKLNAFGFVFKQGGYRMPPISNNPGKFVWEQPLPLSGRIDLSALTESDRWDPEVTGIVGGPDLSDVKRSRFGLDDWQLLAGGTLAPRISFLGILQGTISGLEGETTGTDDPDATDLKTEVFVVQINDLLPDSLLNLRIGKDRIDNYFLSSARRLTRADYLVQIQPALGASLRSWSVGTELNGFHPIGLRYAAGLRNFNPEYNSKNDNEQRIGAAYAWVSQTIRHQAVSLIVNSDRVGDANLGTDASALGYGASLNLYVLNAFNIVPGVFWYREGGDAHGGRDLKVFSGTLELIYPFRGNLWGTFRYDFHDRSDIDADARQVVASLAWYPFWNVRWVAEVSRLTASNLRPVGSPVESFSEISAARSDVTRDTAALLMQVDF</sequence>
<proteinExistence type="predicted"/>
<dbReference type="SUPFAM" id="SSF56935">
    <property type="entry name" value="Porins"/>
    <property type="match status" value="1"/>
</dbReference>
<dbReference type="RefSeq" id="WP_168063689.1">
    <property type="nucleotide sequence ID" value="NZ_VTOW01000010.1"/>
</dbReference>
<accession>A0A7X6DUT8</accession>
<dbReference type="Proteomes" id="UP000534783">
    <property type="component" value="Unassembled WGS sequence"/>
</dbReference>
<name>A0A7X6DUT8_9BACT</name>
<gene>
    <name evidence="1" type="ORF">MNODULE_23525</name>
</gene>
<dbReference type="EMBL" id="VTOW01000010">
    <property type="protein sequence ID" value="NKE73725.1"/>
    <property type="molecule type" value="Genomic_DNA"/>
</dbReference>
<evidence type="ECO:0000313" key="1">
    <source>
        <dbReference type="EMBL" id="NKE73725.1"/>
    </source>
</evidence>